<evidence type="ECO:0000256" key="1">
    <source>
        <dbReference type="SAM" id="MobiDB-lite"/>
    </source>
</evidence>
<organism evidence="2 3">
    <name type="scientific">Streblomastix strix</name>
    <dbReference type="NCBI Taxonomy" id="222440"/>
    <lineage>
        <taxon>Eukaryota</taxon>
        <taxon>Metamonada</taxon>
        <taxon>Preaxostyla</taxon>
        <taxon>Oxymonadida</taxon>
        <taxon>Streblomastigidae</taxon>
        <taxon>Streblomastix</taxon>
    </lineage>
</organism>
<comment type="caution">
    <text evidence="2">The sequence shown here is derived from an EMBL/GenBank/DDBJ whole genome shotgun (WGS) entry which is preliminary data.</text>
</comment>
<evidence type="ECO:0000313" key="3">
    <source>
        <dbReference type="Proteomes" id="UP000324800"/>
    </source>
</evidence>
<feature type="compositionally biased region" description="Basic and acidic residues" evidence="1">
    <location>
        <begin position="41"/>
        <end position="50"/>
    </location>
</feature>
<dbReference type="AlphaFoldDB" id="A0A5J4UKP2"/>
<sequence length="69" mass="8007">MQVKDKSKIYEDGKKAARTETQAQQTKLLLEARGGGKTKPKRDLQRHVEQNSDEAEDEVEDERRYSRSD</sequence>
<feature type="region of interest" description="Disordered" evidence="1">
    <location>
        <begin position="1"/>
        <end position="69"/>
    </location>
</feature>
<name>A0A5J4UKP2_9EUKA</name>
<dbReference type="Proteomes" id="UP000324800">
    <property type="component" value="Unassembled WGS sequence"/>
</dbReference>
<evidence type="ECO:0000313" key="2">
    <source>
        <dbReference type="EMBL" id="KAA6370967.1"/>
    </source>
</evidence>
<reference evidence="2 3" key="1">
    <citation type="submission" date="2019-03" db="EMBL/GenBank/DDBJ databases">
        <title>Single cell metagenomics reveals metabolic interactions within the superorganism composed of flagellate Streblomastix strix and complex community of Bacteroidetes bacteria on its surface.</title>
        <authorList>
            <person name="Treitli S.C."/>
            <person name="Kolisko M."/>
            <person name="Husnik F."/>
            <person name="Keeling P."/>
            <person name="Hampl V."/>
        </authorList>
    </citation>
    <scope>NUCLEOTIDE SEQUENCE [LARGE SCALE GENOMIC DNA]</scope>
    <source>
        <strain evidence="2">ST1C</strain>
    </source>
</reference>
<gene>
    <name evidence="2" type="ORF">EZS28_033506</name>
</gene>
<protein>
    <submittedName>
        <fullName evidence="2">Uncharacterized protein</fullName>
    </submittedName>
</protein>
<dbReference type="EMBL" id="SNRW01014898">
    <property type="protein sequence ID" value="KAA6370967.1"/>
    <property type="molecule type" value="Genomic_DNA"/>
</dbReference>
<accession>A0A5J4UKP2</accession>
<feature type="compositionally biased region" description="Basic and acidic residues" evidence="1">
    <location>
        <begin position="1"/>
        <end position="18"/>
    </location>
</feature>
<proteinExistence type="predicted"/>
<feature type="compositionally biased region" description="Acidic residues" evidence="1">
    <location>
        <begin position="51"/>
        <end position="60"/>
    </location>
</feature>